<evidence type="ECO:0000256" key="3">
    <source>
        <dbReference type="ARBA" id="ARBA00022553"/>
    </source>
</evidence>
<dbReference type="InterPro" id="IPR025110">
    <property type="entry name" value="AMP-bd_C"/>
</dbReference>
<reference evidence="6" key="1">
    <citation type="submission" date="2021-02" db="EMBL/GenBank/DDBJ databases">
        <title>Natrosporangium hydrolyticum gen. nov., sp. nov, a haloalkaliphilic actinobacterium from a soda solonchak soil.</title>
        <authorList>
            <person name="Sorokin D.Y."/>
            <person name="Khijniak T.V."/>
            <person name="Zakharycheva A.P."/>
            <person name="Boueva O.V."/>
            <person name="Ariskina E.V."/>
            <person name="Hahnke R.L."/>
            <person name="Bunk B."/>
            <person name="Sproer C."/>
            <person name="Schumann P."/>
            <person name="Evtushenko L.I."/>
            <person name="Kublanov I.V."/>
        </authorList>
    </citation>
    <scope>NUCLEOTIDE SEQUENCE</scope>
    <source>
        <strain evidence="6">DSM 106523</strain>
    </source>
</reference>
<dbReference type="GO" id="GO:0008610">
    <property type="term" value="P:lipid biosynthetic process"/>
    <property type="evidence" value="ECO:0007669"/>
    <property type="project" value="UniProtKB-ARBA"/>
</dbReference>
<dbReference type="InterPro" id="IPR023213">
    <property type="entry name" value="CAT-like_dom_sf"/>
</dbReference>
<dbReference type="SUPFAM" id="SSF56801">
    <property type="entry name" value="Acetyl-CoA synthetase-like"/>
    <property type="match status" value="1"/>
</dbReference>
<feature type="domain" description="Carrier" evidence="5">
    <location>
        <begin position="1039"/>
        <end position="1114"/>
    </location>
</feature>
<feature type="domain" description="Carrier" evidence="5">
    <location>
        <begin position="501"/>
        <end position="576"/>
    </location>
</feature>
<dbReference type="Gene3D" id="1.10.1200.10">
    <property type="entry name" value="ACP-like"/>
    <property type="match status" value="2"/>
</dbReference>
<dbReference type="AlphaFoldDB" id="A0A895YES0"/>
<dbReference type="EMBL" id="CP070499">
    <property type="protein sequence ID" value="QSB16307.1"/>
    <property type="molecule type" value="Genomic_DNA"/>
</dbReference>
<dbReference type="PANTHER" id="PTHR45527">
    <property type="entry name" value="NONRIBOSOMAL PEPTIDE SYNTHETASE"/>
    <property type="match status" value="1"/>
</dbReference>
<dbReference type="GO" id="GO:0031177">
    <property type="term" value="F:phosphopantetheine binding"/>
    <property type="evidence" value="ECO:0007669"/>
    <property type="project" value="InterPro"/>
</dbReference>
<dbReference type="Pfam" id="PF13193">
    <property type="entry name" value="AMP-binding_C"/>
    <property type="match status" value="1"/>
</dbReference>
<dbReference type="InterPro" id="IPR001242">
    <property type="entry name" value="Condensation_dom"/>
</dbReference>
<organism evidence="6 7">
    <name type="scientific">Natronosporangium hydrolyticum</name>
    <dbReference type="NCBI Taxonomy" id="2811111"/>
    <lineage>
        <taxon>Bacteria</taxon>
        <taxon>Bacillati</taxon>
        <taxon>Actinomycetota</taxon>
        <taxon>Actinomycetes</taxon>
        <taxon>Micromonosporales</taxon>
        <taxon>Micromonosporaceae</taxon>
        <taxon>Natronosporangium</taxon>
    </lineage>
</organism>
<gene>
    <name evidence="6" type="ORF">JQS43_08465</name>
</gene>
<name>A0A895YES0_9ACTN</name>
<dbReference type="PROSITE" id="PS50075">
    <property type="entry name" value="CARRIER"/>
    <property type="match status" value="2"/>
</dbReference>
<dbReference type="CDD" id="cd19531">
    <property type="entry name" value="LCL_NRPS-like"/>
    <property type="match status" value="1"/>
</dbReference>
<dbReference type="InterPro" id="IPR010071">
    <property type="entry name" value="AA_adenyl_dom"/>
</dbReference>
<evidence type="ECO:0000256" key="4">
    <source>
        <dbReference type="SAM" id="MobiDB-lite"/>
    </source>
</evidence>
<proteinExistence type="predicted"/>
<dbReference type="Proteomes" id="UP000662857">
    <property type="component" value="Chromosome"/>
</dbReference>
<dbReference type="SUPFAM" id="SSF47336">
    <property type="entry name" value="ACP-like"/>
    <property type="match status" value="2"/>
</dbReference>
<dbReference type="Pfam" id="PF00668">
    <property type="entry name" value="Condensation"/>
    <property type="match status" value="1"/>
</dbReference>
<accession>A0A895YES0</accession>
<dbReference type="InterPro" id="IPR020845">
    <property type="entry name" value="AMP-binding_CS"/>
</dbReference>
<dbReference type="GO" id="GO:0005829">
    <property type="term" value="C:cytosol"/>
    <property type="evidence" value="ECO:0007669"/>
    <property type="project" value="TreeGrafter"/>
</dbReference>
<evidence type="ECO:0000256" key="1">
    <source>
        <dbReference type="ARBA" id="ARBA00001957"/>
    </source>
</evidence>
<protein>
    <submittedName>
        <fullName evidence="6">Amino acid adenylation domain-containing protein</fullName>
    </submittedName>
</protein>
<dbReference type="GO" id="GO:0047527">
    <property type="term" value="F:2,3-dihydroxybenzoate-serine ligase activity"/>
    <property type="evidence" value="ECO:0007669"/>
    <property type="project" value="TreeGrafter"/>
</dbReference>
<dbReference type="SUPFAM" id="SSF52777">
    <property type="entry name" value="CoA-dependent acyltransferases"/>
    <property type="match status" value="2"/>
</dbReference>
<sequence length="1139" mass="120636">MLEQPATLPALVLAQARARPGDPAVRQWSTVLTYQELVSRAAALAANLSRRGAGPERVVGVCARRTPELVVAVLGVLLSGAGYLPLDRAQPRQRCRSILADAGVELVVADAAGRELLGEDAAEFLPVPAATSLVDPGLLPAGPAAPLNVAHVIYTSGSTGAPKGVLTSHRNVVEFVTGCRRWLPGVGPQMRTLGVNSLSFDAATFDVYVTLAHGGCVALAGDSDRTDPARLQRFAAEHQVTWGVVTPAVLGLLDPAGLPEFAVALSGGDVVPPTLVGPWTSQPGHRFFDVYGPTEATVCQVVKELSGSWQEPLPIGAPLPNHRVYVLDEAGAPVPTGEVGELYLSGAGIARGYLGRPGLTAARFLPDPFAGEPGARMYRTGDLVRQLPSGDLEYLRRRDGQLKVRGQRIELAEIEAVLRAHPAVGDAAVTPVDGPDGVELAAFVAPESAPDRSALREFAGERVPAAMVPRFVERLPQLPLGASGKVDRSTLREWAGRLVEAPAVADGDSLAALWQRVLGGPPPEPAADFLAAGGHSVAAMRLVAAIREQLRRDVSVEDVFAARTLAALTVRVAAAAGLAAAELTGGHPPALAPSQRRMWFLDQLAPRLTAYHIVFAERLLGELDVAALGSALAAVAQRQDILRWRIADAGGEPYAVCDPPGEVALVVEPATEAELPELVAELAAHPFDLAKGPLWVARLFRLGERQHVLALAFHHSIVDGWSQTPLYADLSAAYRAALAGESPQLAPLPYGYADYADWLARRDQRAGSADRSWWADHLAGAPTTLDLPRDHPRPPVQRYAGALVTARLGDEAAIGALARQCGATVPQLVLAGLGQALRRLTGGTDLVVGAVHADRRLAAMQPVVGFFVDIVPLRLRIADDRSFADAVRAARDEFLATTGHPAAPLERIVEDLGVARDPSRSPLIQVIFNAYTFGSPQLALPGVTASPVPVAPPGSPFDLTVYLLERDGELVLDLLYNRDLYDADRMSRLAADLPALLANLVSAPDRPVAEVPGEFRTDRVPEVAAVTPAPAGGPVLPADPVTPTERLVADVWRQVLGLTAVRATDNFFDVGGHSLALVAVQHRLAELTGRSLPVVDLFRYPSVRALAAHLDGDAPDPELSRAAQVAAARRSRSRRRRPT</sequence>
<dbReference type="NCBIfam" id="TIGR01733">
    <property type="entry name" value="AA-adenyl-dom"/>
    <property type="match status" value="1"/>
</dbReference>
<dbReference type="InterPro" id="IPR036736">
    <property type="entry name" value="ACP-like_sf"/>
</dbReference>
<evidence type="ECO:0000259" key="5">
    <source>
        <dbReference type="PROSITE" id="PS50075"/>
    </source>
</evidence>
<keyword evidence="2" id="KW-0596">Phosphopantetheine</keyword>
<dbReference type="InterPro" id="IPR045851">
    <property type="entry name" value="AMP-bd_C_sf"/>
</dbReference>
<dbReference type="InterPro" id="IPR000873">
    <property type="entry name" value="AMP-dep_synth/lig_dom"/>
</dbReference>
<keyword evidence="3" id="KW-0597">Phosphoprotein</keyword>
<dbReference type="PROSITE" id="PS00012">
    <property type="entry name" value="PHOSPHOPANTETHEINE"/>
    <property type="match status" value="1"/>
</dbReference>
<evidence type="ECO:0000313" key="6">
    <source>
        <dbReference type="EMBL" id="QSB16307.1"/>
    </source>
</evidence>
<dbReference type="GO" id="GO:0043041">
    <property type="term" value="P:amino acid activation for nonribosomal peptide biosynthetic process"/>
    <property type="evidence" value="ECO:0007669"/>
    <property type="project" value="TreeGrafter"/>
</dbReference>
<dbReference type="Pfam" id="PF00550">
    <property type="entry name" value="PP-binding"/>
    <property type="match status" value="2"/>
</dbReference>
<dbReference type="Gene3D" id="3.40.50.980">
    <property type="match status" value="2"/>
</dbReference>
<comment type="cofactor">
    <cofactor evidence="1">
        <name>pantetheine 4'-phosphate</name>
        <dbReference type="ChEBI" id="CHEBI:47942"/>
    </cofactor>
</comment>
<dbReference type="InterPro" id="IPR020806">
    <property type="entry name" value="PKS_PP-bd"/>
</dbReference>
<dbReference type="Gene3D" id="3.30.559.30">
    <property type="entry name" value="Nonribosomal peptide synthetase, condensation domain"/>
    <property type="match status" value="1"/>
</dbReference>
<dbReference type="SMART" id="SM00823">
    <property type="entry name" value="PKS_PP"/>
    <property type="match status" value="2"/>
</dbReference>
<dbReference type="InterPro" id="IPR006162">
    <property type="entry name" value="Ppantetheine_attach_site"/>
</dbReference>
<dbReference type="KEGG" id="nhy:JQS43_08465"/>
<dbReference type="PROSITE" id="PS00455">
    <property type="entry name" value="AMP_BINDING"/>
    <property type="match status" value="1"/>
</dbReference>
<evidence type="ECO:0000256" key="2">
    <source>
        <dbReference type="ARBA" id="ARBA00022450"/>
    </source>
</evidence>
<feature type="region of interest" description="Disordered" evidence="4">
    <location>
        <begin position="1111"/>
        <end position="1139"/>
    </location>
</feature>
<feature type="compositionally biased region" description="Basic residues" evidence="4">
    <location>
        <begin position="1129"/>
        <end position="1139"/>
    </location>
</feature>
<dbReference type="GO" id="GO:0009239">
    <property type="term" value="P:enterobactin biosynthetic process"/>
    <property type="evidence" value="ECO:0007669"/>
    <property type="project" value="TreeGrafter"/>
</dbReference>
<dbReference type="CDD" id="cd05930">
    <property type="entry name" value="A_NRPS"/>
    <property type="match status" value="1"/>
</dbReference>
<evidence type="ECO:0000313" key="7">
    <source>
        <dbReference type="Proteomes" id="UP000662857"/>
    </source>
</evidence>
<dbReference type="PANTHER" id="PTHR45527:SF1">
    <property type="entry name" value="FATTY ACID SYNTHASE"/>
    <property type="match status" value="1"/>
</dbReference>
<dbReference type="Pfam" id="PF00501">
    <property type="entry name" value="AMP-binding"/>
    <property type="match status" value="1"/>
</dbReference>
<dbReference type="FunFam" id="2.30.38.10:FF:000001">
    <property type="entry name" value="Non-ribosomal peptide synthetase PvdI"/>
    <property type="match status" value="1"/>
</dbReference>
<dbReference type="RefSeq" id="WP_239678514.1">
    <property type="nucleotide sequence ID" value="NZ_CP070499.1"/>
</dbReference>
<dbReference type="Gene3D" id="2.30.38.10">
    <property type="entry name" value="Luciferase, Domain 3"/>
    <property type="match status" value="1"/>
</dbReference>
<dbReference type="Gene3D" id="3.30.300.30">
    <property type="match status" value="1"/>
</dbReference>
<dbReference type="Gene3D" id="3.30.559.10">
    <property type="entry name" value="Chloramphenicol acetyltransferase-like domain"/>
    <property type="match status" value="1"/>
</dbReference>
<dbReference type="InterPro" id="IPR009081">
    <property type="entry name" value="PP-bd_ACP"/>
</dbReference>
<dbReference type="GO" id="GO:0009366">
    <property type="term" value="C:enterobactin synthetase complex"/>
    <property type="evidence" value="ECO:0007669"/>
    <property type="project" value="TreeGrafter"/>
</dbReference>
<keyword evidence="7" id="KW-1185">Reference proteome</keyword>